<accession>A0A8J8PFM6</accession>
<feature type="region of interest" description="Disordered" evidence="6">
    <location>
        <begin position="1"/>
        <end position="27"/>
    </location>
</feature>
<proteinExistence type="inferred from homology"/>
<dbReference type="InterPro" id="IPR008991">
    <property type="entry name" value="Translation_prot_SH3-like_sf"/>
</dbReference>
<dbReference type="RefSeq" id="WP_020449221.1">
    <property type="nucleotide sequence ID" value="NZ_CAYAXV010000005.1"/>
</dbReference>
<dbReference type="PROSITE" id="PS01171">
    <property type="entry name" value="RIBOSOMAL_L21E"/>
    <property type="match status" value="1"/>
</dbReference>
<dbReference type="OMA" id="KGMPHRR"/>
<dbReference type="GO" id="GO:0006412">
    <property type="term" value="P:translation"/>
    <property type="evidence" value="ECO:0007669"/>
    <property type="project" value="UniProtKB-UniRule"/>
</dbReference>
<keyword evidence="2 5" id="KW-0689">Ribosomal protein</keyword>
<evidence type="ECO:0000256" key="3">
    <source>
        <dbReference type="ARBA" id="ARBA00023274"/>
    </source>
</evidence>
<dbReference type="GO" id="GO:0003735">
    <property type="term" value="F:structural constituent of ribosome"/>
    <property type="evidence" value="ECO:0007669"/>
    <property type="project" value="InterPro"/>
</dbReference>
<name>A0A8J8PFM6_9ARCH</name>
<comment type="caution">
    <text evidence="7">The sequence shown here is derived from an EMBL/GenBank/DDBJ whole genome shotgun (WGS) entry which is preliminary data.</text>
</comment>
<dbReference type="PANTHER" id="PTHR20981">
    <property type="entry name" value="60S RIBOSOMAL PROTEIN L21"/>
    <property type="match status" value="1"/>
</dbReference>
<dbReference type="InterPro" id="IPR022856">
    <property type="entry name" value="Ribosomal_eL21_arc"/>
</dbReference>
<keyword evidence="3 5" id="KW-0687">Ribonucleoprotein</keyword>
<evidence type="ECO:0000256" key="1">
    <source>
        <dbReference type="ARBA" id="ARBA00008427"/>
    </source>
</evidence>
<evidence type="ECO:0000313" key="8">
    <source>
        <dbReference type="Proteomes" id="UP000752814"/>
    </source>
</evidence>
<dbReference type="GO" id="GO:0005840">
    <property type="term" value="C:ribosome"/>
    <property type="evidence" value="ECO:0007669"/>
    <property type="project" value="UniProtKB-KW"/>
</dbReference>
<dbReference type="NCBIfam" id="NF003303">
    <property type="entry name" value="PRK04306.1"/>
    <property type="match status" value="1"/>
</dbReference>
<evidence type="ECO:0000256" key="2">
    <source>
        <dbReference type="ARBA" id="ARBA00022980"/>
    </source>
</evidence>
<dbReference type="GO" id="GO:1990904">
    <property type="term" value="C:ribonucleoprotein complex"/>
    <property type="evidence" value="ECO:0007669"/>
    <property type="project" value="UniProtKB-KW"/>
</dbReference>
<organism evidence="7 8">
    <name type="scientific">Candidatus Methanomassiliicoccus intestinalis</name>
    <dbReference type="NCBI Taxonomy" id="1406512"/>
    <lineage>
        <taxon>Archaea</taxon>
        <taxon>Methanobacteriati</taxon>
        <taxon>Thermoplasmatota</taxon>
        <taxon>Thermoplasmata</taxon>
        <taxon>Methanomassiliicoccales</taxon>
        <taxon>Methanomassiliicoccaceae</taxon>
        <taxon>Methanomassiliicoccus</taxon>
    </lineage>
</organism>
<dbReference type="InterPro" id="IPR036948">
    <property type="entry name" value="Ribosomal_eL21_sf"/>
</dbReference>
<dbReference type="Proteomes" id="UP000752814">
    <property type="component" value="Unassembled WGS sequence"/>
</dbReference>
<comment type="similarity">
    <text evidence="1 5">Belongs to the eukaryotic ribosomal protein eL21 family.</text>
</comment>
<evidence type="ECO:0000313" key="7">
    <source>
        <dbReference type="EMBL" id="TQS82826.1"/>
    </source>
</evidence>
<dbReference type="Pfam" id="PF01157">
    <property type="entry name" value="Ribosomal_L21e"/>
    <property type="match status" value="1"/>
</dbReference>
<dbReference type="EMBL" id="LVVT01000014">
    <property type="protein sequence ID" value="TQS82826.1"/>
    <property type="molecule type" value="Genomic_DNA"/>
</dbReference>
<gene>
    <name evidence="5" type="primary">rpl21e</name>
    <name evidence="7" type="ORF">A3207_02440</name>
</gene>
<dbReference type="GeneID" id="41323755"/>
<sequence length="97" mass="10856">MVKASKGLRRKTRNILGKTPRTKGMSPITHEFRNFEVGEKVNVVIDPAVHHGMPHMRFQGKTGVVSGKQGRAYVVELKDGDKPKTVVTRPEHLKKSL</sequence>
<dbReference type="HAMAP" id="MF_00369">
    <property type="entry name" value="Ribosomal_eL21"/>
    <property type="match status" value="1"/>
</dbReference>
<dbReference type="InterPro" id="IPR001147">
    <property type="entry name" value="Ribosomal_eL21"/>
</dbReference>
<dbReference type="InterPro" id="IPR018259">
    <property type="entry name" value="Ribosomal_eL21_CS"/>
</dbReference>
<reference evidence="7" key="1">
    <citation type="submission" date="2016-03" db="EMBL/GenBank/DDBJ databases">
        <authorList>
            <person name="Borrel G."/>
            <person name="Mccann A."/>
            <person name="O'Toole P.W."/>
        </authorList>
    </citation>
    <scope>NUCLEOTIDE SEQUENCE</scope>
    <source>
        <strain evidence="7">183</strain>
    </source>
</reference>
<feature type="compositionally biased region" description="Basic residues" evidence="6">
    <location>
        <begin position="1"/>
        <end position="13"/>
    </location>
</feature>
<dbReference type="FunFam" id="2.30.30.70:FF:000001">
    <property type="entry name" value="60S ribosomal protein L21"/>
    <property type="match status" value="1"/>
</dbReference>
<dbReference type="SUPFAM" id="SSF50104">
    <property type="entry name" value="Translation proteins SH3-like domain"/>
    <property type="match status" value="1"/>
</dbReference>
<protein>
    <recommendedName>
        <fullName evidence="4 5">Large ribosomal subunit protein eL21</fullName>
    </recommendedName>
</protein>
<evidence type="ECO:0000256" key="6">
    <source>
        <dbReference type="SAM" id="MobiDB-lite"/>
    </source>
</evidence>
<dbReference type="AlphaFoldDB" id="A0A8J8PFM6"/>
<evidence type="ECO:0000256" key="5">
    <source>
        <dbReference type="HAMAP-Rule" id="MF_00369"/>
    </source>
</evidence>
<evidence type="ECO:0000256" key="4">
    <source>
        <dbReference type="ARBA" id="ARBA00035219"/>
    </source>
</evidence>
<dbReference type="Gene3D" id="2.30.30.70">
    <property type="entry name" value="Ribosomal protein L21"/>
    <property type="match status" value="1"/>
</dbReference>